<feature type="transmembrane region" description="Helical" evidence="1">
    <location>
        <begin position="597"/>
        <end position="623"/>
    </location>
</feature>
<dbReference type="AlphaFoldDB" id="A0AA38ZR40"/>
<sequence>MECRGFQVTLFSAQNLENAKVSLGGNIKTEKRTLEDKEGQANPVWNFTATYTIGKDGVKSQDIKLLIQLYCARTARDTNIGEVSVSLKELFDRFSTLPQGEGTAKVGYSVKKGGANSQGEVSFSYKFGDIFVFVPPSIDWGKLCWRGTKFIFKGGVLCIRLTLLASGNVFDVPIDAVADIALTAYDILSQVFGSGGDLMVDIPWDEIYLPVGVSCPGADVPMAVDTTSSLQTNVYEGWNVLADSTNDGVQMAMDATSVVQTNPFGGSNVRVDSTNLYAESNVSTDTANAGTNLLMDVLHIPSARREAPADVTSSVETNVPADVPMAVDATSCEVSMDATFSIETNVAGDISCLKAVVRVGVTSSDETNAGSDVSFLNADVGVDATFSSKTNLIGDISCLEVDAWEDAWKDATFNGEARDDISYLEGDFGVDDTFNGEINVTDDISGLEADAWEDAWKDATFNGETRDDISYLEGDVEVDDTFSGETNAINDISSLEADAWGDATFKGETTDAISCLEGDVGVDDAFSCEINVTNMSGLNAYVEEEATFTDEMTADISWLEGDVEVDDTSSGETDATTYISGLVSSARDLVNFLRAKLHLIIILFLFLFLFLFLLMLLVFFLLLNVGVY</sequence>
<dbReference type="Pfam" id="PF00168">
    <property type="entry name" value="C2"/>
    <property type="match status" value="1"/>
</dbReference>
<dbReference type="PANTHER" id="PTHR32246:SF22">
    <property type="entry name" value="C2 DOMAIN-CONTAINING PROTEIN"/>
    <property type="match status" value="1"/>
</dbReference>
<dbReference type="SUPFAM" id="SSF49562">
    <property type="entry name" value="C2 domain (Calcium/lipid-binding domain, CaLB)"/>
    <property type="match status" value="1"/>
</dbReference>
<proteinExistence type="predicted"/>
<organism evidence="3 4">
    <name type="scientific">Vitis rotundifolia</name>
    <name type="common">Muscadine grape</name>
    <dbReference type="NCBI Taxonomy" id="103349"/>
    <lineage>
        <taxon>Eukaryota</taxon>
        <taxon>Viridiplantae</taxon>
        <taxon>Streptophyta</taxon>
        <taxon>Embryophyta</taxon>
        <taxon>Tracheophyta</taxon>
        <taxon>Spermatophyta</taxon>
        <taxon>Magnoliopsida</taxon>
        <taxon>eudicotyledons</taxon>
        <taxon>Gunneridae</taxon>
        <taxon>Pentapetalae</taxon>
        <taxon>rosids</taxon>
        <taxon>Vitales</taxon>
        <taxon>Vitaceae</taxon>
        <taxon>Viteae</taxon>
        <taxon>Vitis</taxon>
    </lineage>
</organism>
<accession>A0AA38ZR40</accession>
<gene>
    <name evidence="3" type="ORF">PVL29_011791</name>
</gene>
<evidence type="ECO:0000259" key="2">
    <source>
        <dbReference type="PROSITE" id="PS50004"/>
    </source>
</evidence>
<evidence type="ECO:0000313" key="3">
    <source>
        <dbReference type="EMBL" id="KAJ9692864.1"/>
    </source>
</evidence>
<dbReference type="Gene3D" id="2.60.40.150">
    <property type="entry name" value="C2 domain"/>
    <property type="match status" value="1"/>
</dbReference>
<dbReference type="EMBL" id="JARBHA010000009">
    <property type="protein sequence ID" value="KAJ9692864.1"/>
    <property type="molecule type" value="Genomic_DNA"/>
</dbReference>
<evidence type="ECO:0000256" key="1">
    <source>
        <dbReference type="SAM" id="Phobius"/>
    </source>
</evidence>
<keyword evidence="4" id="KW-1185">Reference proteome</keyword>
<name>A0AA38ZR40_VITRO</name>
<dbReference type="InterPro" id="IPR035892">
    <property type="entry name" value="C2_domain_sf"/>
</dbReference>
<keyword evidence="1" id="KW-0472">Membrane</keyword>
<protein>
    <recommendedName>
        <fullName evidence="2">C2 domain-containing protein</fullName>
    </recommendedName>
</protein>
<dbReference type="PANTHER" id="PTHR32246">
    <property type="entry name" value="INGRESSION PROTEIN FIC1"/>
    <property type="match status" value="1"/>
</dbReference>
<dbReference type="PROSITE" id="PS50004">
    <property type="entry name" value="C2"/>
    <property type="match status" value="1"/>
</dbReference>
<evidence type="ECO:0000313" key="4">
    <source>
        <dbReference type="Proteomes" id="UP001168098"/>
    </source>
</evidence>
<reference evidence="3 4" key="1">
    <citation type="journal article" date="2023" name="BMC Biotechnol.">
        <title>Vitis rotundifolia cv Carlos genome sequencing.</title>
        <authorList>
            <person name="Huff M."/>
            <person name="Hulse-Kemp A."/>
            <person name="Scheffler B."/>
            <person name="Youngblood R."/>
            <person name="Simpson S."/>
            <person name="Babiker E."/>
            <person name="Staton M."/>
        </authorList>
    </citation>
    <scope>NUCLEOTIDE SEQUENCE [LARGE SCALE GENOMIC DNA]</scope>
    <source>
        <tissue evidence="3">Leaf</tissue>
    </source>
</reference>
<comment type="caution">
    <text evidence="3">The sequence shown here is derived from an EMBL/GenBank/DDBJ whole genome shotgun (WGS) entry which is preliminary data.</text>
</comment>
<dbReference type="Proteomes" id="UP001168098">
    <property type="component" value="Unassembled WGS sequence"/>
</dbReference>
<feature type="domain" description="C2" evidence="2">
    <location>
        <begin position="1"/>
        <end position="101"/>
    </location>
</feature>
<dbReference type="InterPro" id="IPR000008">
    <property type="entry name" value="C2_dom"/>
</dbReference>
<keyword evidence="1" id="KW-1133">Transmembrane helix</keyword>
<keyword evidence="1" id="KW-0812">Transmembrane</keyword>